<name>A0A4R5W876_MYCMU</name>
<evidence type="ECO:0000256" key="1">
    <source>
        <dbReference type="SAM" id="Phobius"/>
    </source>
</evidence>
<feature type="transmembrane region" description="Helical" evidence="1">
    <location>
        <begin position="47"/>
        <end position="70"/>
    </location>
</feature>
<evidence type="ECO:0000313" key="3">
    <source>
        <dbReference type="Proteomes" id="UP000294929"/>
    </source>
</evidence>
<protein>
    <submittedName>
        <fullName evidence="2">DUF998 domain-containing protein</fullName>
    </submittedName>
</protein>
<feature type="transmembrane region" description="Helical" evidence="1">
    <location>
        <begin position="148"/>
        <end position="168"/>
    </location>
</feature>
<accession>A0A4R5W876</accession>
<keyword evidence="1" id="KW-0472">Membrane</keyword>
<proteinExistence type="predicted"/>
<keyword evidence="1" id="KW-0812">Transmembrane</keyword>
<dbReference type="Pfam" id="PF06197">
    <property type="entry name" value="DUF998"/>
    <property type="match status" value="1"/>
</dbReference>
<dbReference type="Proteomes" id="UP000294929">
    <property type="component" value="Unassembled WGS sequence"/>
</dbReference>
<comment type="caution">
    <text evidence="2">The sequence shown here is derived from an EMBL/GenBank/DDBJ whole genome shotgun (WGS) entry which is preliminary data.</text>
</comment>
<dbReference type="InterPro" id="IPR009339">
    <property type="entry name" value="DUF998"/>
</dbReference>
<dbReference type="AlphaFoldDB" id="A0A4R5W876"/>
<sequence>MRTGGEPWPKSSWSQPFWCHGSGCGAGTTECRVVLVVIEQGCRTAGWTLVTAAAAPVVLVGAAILARAVLTTSYDSWSETLSVLAGRGSGQGIMTAGFVLSAACQIATAMGLRVVRLSARIALAIAGCCGLAVAAFPVTVSANESTHLLAAGGGLIALALVPILGMSSAAATPLVCRPRCALTATLVLCVLVLWVYYEARHGVFLGLAERLTAVTELAWPLVVVVCARRAEQAITRPLTAAVTGYVPATPDSALCRTRMTLGDRLSAPAA</sequence>
<keyword evidence="1" id="KW-1133">Transmembrane helix</keyword>
<dbReference type="EMBL" id="SDLO01000028">
    <property type="protein sequence ID" value="TDK85029.1"/>
    <property type="molecule type" value="Genomic_DNA"/>
</dbReference>
<feature type="transmembrane region" description="Helical" evidence="1">
    <location>
        <begin position="121"/>
        <end position="142"/>
    </location>
</feature>
<feature type="transmembrane region" description="Helical" evidence="1">
    <location>
        <begin position="90"/>
        <end position="109"/>
    </location>
</feature>
<gene>
    <name evidence="2" type="ORF">EUA03_23860</name>
</gene>
<evidence type="ECO:0000313" key="2">
    <source>
        <dbReference type="EMBL" id="TDK85029.1"/>
    </source>
</evidence>
<organism evidence="2 3">
    <name type="scientific">Mycolicibacterium mucogenicum</name>
    <name type="common">Mycobacterium mucogenicum</name>
    <dbReference type="NCBI Taxonomy" id="56689"/>
    <lineage>
        <taxon>Bacteria</taxon>
        <taxon>Bacillati</taxon>
        <taxon>Actinomycetota</taxon>
        <taxon>Actinomycetes</taxon>
        <taxon>Mycobacteriales</taxon>
        <taxon>Mycobacteriaceae</taxon>
        <taxon>Mycolicibacterium</taxon>
    </lineage>
</organism>
<reference evidence="2 3" key="1">
    <citation type="submission" date="2019-01" db="EMBL/GenBank/DDBJ databases">
        <title>High-quality-draft genome sequences of five non-tuberculosis mycobacteriaceae isolated from a nosocomial environment.</title>
        <authorList>
            <person name="Tiago I."/>
            <person name="Alarico S."/>
            <person name="Pereira S.G."/>
            <person name="Coelho C."/>
            <person name="Maranha A."/>
            <person name="Empadinhas N."/>
        </authorList>
    </citation>
    <scope>NUCLEOTIDE SEQUENCE [LARGE SCALE GENOMIC DNA]</scope>
    <source>
        <strain evidence="2 3">24AIII</strain>
    </source>
</reference>
<feature type="transmembrane region" description="Helical" evidence="1">
    <location>
        <begin position="180"/>
        <end position="197"/>
    </location>
</feature>